<dbReference type="Pfam" id="PF01979">
    <property type="entry name" value="Amidohydro_1"/>
    <property type="match status" value="1"/>
</dbReference>
<keyword evidence="3" id="KW-1185">Reference proteome</keyword>
<feature type="domain" description="Amidohydrolase-related" evidence="1">
    <location>
        <begin position="153"/>
        <end position="438"/>
    </location>
</feature>
<dbReference type="InterPro" id="IPR011059">
    <property type="entry name" value="Metal-dep_hydrolase_composite"/>
</dbReference>
<accession>A0ABU9L276</accession>
<evidence type="ECO:0000313" key="3">
    <source>
        <dbReference type="Proteomes" id="UP001474120"/>
    </source>
</evidence>
<protein>
    <submittedName>
        <fullName evidence="2">Amidohydrolase family protein</fullName>
    </submittedName>
</protein>
<dbReference type="Proteomes" id="UP001474120">
    <property type="component" value="Unassembled WGS sequence"/>
</dbReference>
<dbReference type="Gene3D" id="3.20.20.140">
    <property type="entry name" value="Metal-dependent hydrolases"/>
    <property type="match status" value="2"/>
</dbReference>
<dbReference type="Gene3D" id="2.30.40.10">
    <property type="entry name" value="Urease, subunit C, domain 1"/>
    <property type="match status" value="2"/>
</dbReference>
<dbReference type="InterPro" id="IPR032466">
    <property type="entry name" value="Metal_Hydrolase"/>
</dbReference>
<dbReference type="RefSeq" id="WP_342160692.1">
    <property type="nucleotide sequence ID" value="NZ_JBCDNA010000002.1"/>
</dbReference>
<sequence>MRYFCVVFFVVFLISGHAQEMLMADIIIKNVNIVDVELGGVIPNKYLAIEEGKIKLIYDHDLPTSDSVFVIDGSGKYLIPGLWDMHAHYHSNYKYTTNLLIANGIMGLREMWGKMDTINYIREQSKLGHILAPDIYSSGNIINGERGWMKFKVVNNEEEAVNEIRRQANEGVDFIKIYNRFTKDKYIAISDICAELNIPFAGHMPNTINYWEAIEANQQSIEHQMRFLVSCSSNPDEYEKIIKEGDREAEALNFLVEHFDRKLFDSLAISLAKSNTWLCPTNIYWKNFYNRDNPEFINNLRLEYMPKNIQLFWGTPKETLEAKKEEFEAGRNNIEFNISLMKDLADAGVKIIAGTDYPNPYCYPGFSLHDELQLMVEGGMTSAQAIKTATYNPAVFMGKKSELGKVDEGYLASLVLLDENPLDDIRNTTKIRAVFIRGIYLDRSQLDEMLLYSKLFAQNSFKNKN</sequence>
<dbReference type="InterPro" id="IPR006680">
    <property type="entry name" value="Amidohydro-rel"/>
</dbReference>
<dbReference type="SUPFAM" id="SSF51338">
    <property type="entry name" value="Composite domain of metallo-dependent hydrolases"/>
    <property type="match status" value="1"/>
</dbReference>
<gene>
    <name evidence="2" type="ORF">AABB81_11610</name>
</gene>
<reference evidence="2 3" key="1">
    <citation type="submission" date="2024-04" db="EMBL/GenBank/DDBJ databases">
        <title>whole genome sequencing of Lutimonas vermicola strain IMCC1616.</title>
        <authorList>
            <person name="Bae S.S."/>
        </authorList>
    </citation>
    <scope>NUCLEOTIDE SEQUENCE [LARGE SCALE GENOMIC DNA]</scope>
    <source>
        <strain evidence="2 3">IMCC1616</strain>
    </source>
</reference>
<dbReference type="EMBL" id="JBCDNA010000002">
    <property type="protein sequence ID" value="MEL4456547.1"/>
    <property type="molecule type" value="Genomic_DNA"/>
</dbReference>
<comment type="caution">
    <text evidence="2">The sequence shown here is derived from an EMBL/GenBank/DDBJ whole genome shotgun (WGS) entry which is preliminary data.</text>
</comment>
<dbReference type="InterPro" id="IPR051781">
    <property type="entry name" value="Metallo-dep_Hydrolase"/>
</dbReference>
<dbReference type="SUPFAM" id="SSF51556">
    <property type="entry name" value="Metallo-dependent hydrolases"/>
    <property type="match status" value="1"/>
</dbReference>
<dbReference type="PANTHER" id="PTHR43135">
    <property type="entry name" value="ALPHA-D-RIBOSE 1-METHYLPHOSPHONATE 5-TRIPHOSPHATE DIPHOSPHATASE"/>
    <property type="match status" value="1"/>
</dbReference>
<proteinExistence type="predicted"/>
<evidence type="ECO:0000313" key="2">
    <source>
        <dbReference type="EMBL" id="MEL4456547.1"/>
    </source>
</evidence>
<organism evidence="2 3">
    <name type="scientific">Lutimonas vermicola</name>
    <dbReference type="NCBI Taxonomy" id="414288"/>
    <lineage>
        <taxon>Bacteria</taxon>
        <taxon>Pseudomonadati</taxon>
        <taxon>Bacteroidota</taxon>
        <taxon>Flavobacteriia</taxon>
        <taxon>Flavobacteriales</taxon>
        <taxon>Flavobacteriaceae</taxon>
        <taxon>Lutimonas</taxon>
    </lineage>
</organism>
<dbReference type="PANTHER" id="PTHR43135:SF3">
    <property type="entry name" value="ALPHA-D-RIBOSE 1-METHYLPHOSPHONATE 5-TRIPHOSPHATE DIPHOSPHATASE"/>
    <property type="match status" value="1"/>
</dbReference>
<name>A0ABU9L276_9FLAO</name>
<evidence type="ECO:0000259" key="1">
    <source>
        <dbReference type="Pfam" id="PF01979"/>
    </source>
</evidence>